<dbReference type="InterPro" id="IPR019786">
    <property type="entry name" value="Zinc_finger_PHD-type_CS"/>
</dbReference>
<comment type="caution">
    <text evidence="7">The sequence shown here is derived from an EMBL/GenBank/DDBJ whole genome shotgun (WGS) entry which is preliminary data.</text>
</comment>
<dbReference type="InterPro" id="IPR013083">
    <property type="entry name" value="Znf_RING/FYVE/PHD"/>
</dbReference>
<evidence type="ECO:0000256" key="4">
    <source>
        <dbReference type="PROSITE-ProRule" id="PRU00146"/>
    </source>
</evidence>
<sequence length="183" mass="20711">MASASCPICYRKITLRQSKIICEVCNGVFHEKCTELNRSHVTKENENWICQPCTEKRTIRISAESKEQLSISGIISIINEMRNEQMQVQRRTNESLRHVSRQVDDLKSVMMGQTESMRQMIGKIASHPAEGVPVEAERSYKTAPRLVSGERSEDRSEVASSSNLAIKKDDIDVNPRLMKNTSA</sequence>
<dbReference type="InterPro" id="IPR011011">
    <property type="entry name" value="Znf_FYVE_PHD"/>
</dbReference>
<gene>
    <name evidence="7" type="ORF">PPYR_06096</name>
</gene>
<evidence type="ECO:0000313" key="7">
    <source>
        <dbReference type="EMBL" id="KAB0800356.1"/>
    </source>
</evidence>
<dbReference type="CDD" id="cd15489">
    <property type="entry name" value="PHD_SF"/>
    <property type="match status" value="1"/>
</dbReference>
<dbReference type="InterPro" id="IPR019787">
    <property type="entry name" value="Znf_PHD-finger"/>
</dbReference>
<dbReference type="AlphaFoldDB" id="A0A5N4ASR4"/>
<name>A0A5N4ASR4_PHOPY</name>
<evidence type="ECO:0000256" key="1">
    <source>
        <dbReference type="ARBA" id="ARBA00022723"/>
    </source>
</evidence>
<keyword evidence="1" id="KW-0479">Metal-binding</keyword>
<dbReference type="PROSITE" id="PS01359">
    <property type="entry name" value="ZF_PHD_1"/>
    <property type="match status" value="1"/>
</dbReference>
<keyword evidence="2 4" id="KW-0863">Zinc-finger</keyword>
<feature type="compositionally biased region" description="Basic and acidic residues" evidence="5">
    <location>
        <begin position="148"/>
        <end position="157"/>
    </location>
</feature>
<evidence type="ECO:0000313" key="8">
    <source>
        <dbReference type="Proteomes" id="UP000327044"/>
    </source>
</evidence>
<proteinExistence type="predicted"/>
<dbReference type="GO" id="GO:0008270">
    <property type="term" value="F:zinc ion binding"/>
    <property type="evidence" value="ECO:0007669"/>
    <property type="project" value="UniProtKB-KW"/>
</dbReference>
<reference evidence="7 8" key="1">
    <citation type="journal article" date="2018" name="Elife">
        <title>Firefly genomes illuminate parallel origins of bioluminescence in beetles.</title>
        <authorList>
            <person name="Fallon T.R."/>
            <person name="Lower S.E."/>
            <person name="Chang C.H."/>
            <person name="Bessho-Uehara M."/>
            <person name="Martin G.J."/>
            <person name="Bewick A.J."/>
            <person name="Behringer M."/>
            <person name="Debat H.J."/>
            <person name="Wong I."/>
            <person name="Day J.C."/>
            <person name="Suvorov A."/>
            <person name="Silva C.J."/>
            <person name="Stanger-Hall K.F."/>
            <person name="Hall D.W."/>
            <person name="Schmitz R.J."/>
            <person name="Nelson D.R."/>
            <person name="Lewis S.M."/>
            <person name="Shigenobu S."/>
            <person name="Bybee S.M."/>
            <person name="Larracuente A.M."/>
            <person name="Oba Y."/>
            <person name="Weng J.K."/>
        </authorList>
    </citation>
    <scope>NUCLEOTIDE SEQUENCE [LARGE SCALE GENOMIC DNA]</scope>
    <source>
        <strain evidence="7">1611_PpyrPB1</strain>
        <tissue evidence="7">Whole body</tissue>
    </source>
</reference>
<evidence type="ECO:0000256" key="3">
    <source>
        <dbReference type="ARBA" id="ARBA00022833"/>
    </source>
</evidence>
<protein>
    <recommendedName>
        <fullName evidence="6">PHD-type domain-containing protein</fullName>
    </recommendedName>
</protein>
<dbReference type="PROSITE" id="PS50016">
    <property type="entry name" value="ZF_PHD_2"/>
    <property type="match status" value="1"/>
</dbReference>
<feature type="domain" description="PHD-type" evidence="6">
    <location>
        <begin position="3"/>
        <end position="56"/>
    </location>
</feature>
<dbReference type="EMBL" id="VVIM01000004">
    <property type="protein sequence ID" value="KAB0800356.1"/>
    <property type="molecule type" value="Genomic_DNA"/>
</dbReference>
<accession>A0A5N4ASR4</accession>
<dbReference type="Gene3D" id="3.30.40.10">
    <property type="entry name" value="Zinc/RING finger domain, C3HC4 (zinc finger)"/>
    <property type="match status" value="1"/>
</dbReference>
<feature type="region of interest" description="Disordered" evidence="5">
    <location>
        <begin position="136"/>
        <end position="183"/>
    </location>
</feature>
<evidence type="ECO:0000256" key="5">
    <source>
        <dbReference type="SAM" id="MobiDB-lite"/>
    </source>
</evidence>
<dbReference type="Proteomes" id="UP000327044">
    <property type="component" value="Unassembled WGS sequence"/>
</dbReference>
<keyword evidence="3" id="KW-0862">Zinc</keyword>
<organism evidence="7 8">
    <name type="scientific">Photinus pyralis</name>
    <name type="common">Common eastern firefly</name>
    <name type="synonym">Lampyris pyralis</name>
    <dbReference type="NCBI Taxonomy" id="7054"/>
    <lineage>
        <taxon>Eukaryota</taxon>
        <taxon>Metazoa</taxon>
        <taxon>Ecdysozoa</taxon>
        <taxon>Arthropoda</taxon>
        <taxon>Hexapoda</taxon>
        <taxon>Insecta</taxon>
        <taxon>Pterygota</taxon>
        <taxon>Neoptera</taxon>
        <taxon>Endopterygota</taxon>
        <taxon>Coleoptera</taxon>
        <taxon>Polyphaga</taxon>
        <taxon>Elateriformia</taxon>
        <taxon>Elateroidea</taxon>
        <taxon>Lampyridae</taxon>
        <taxon>Lampyrinae</taxon>
        <taxon>Photinus</taxon>
    </lineage>
</organism>
<dbReference type="Pfam" id="PF00628">
    <property type="entry name" value="PHD"/>
    <property type="match status" value="1"/>
</dbReference>
<dbReference type="SUPFAM" id="SSF57903">
    <property type="entry name" value="FYVE/PHD zinc finger"/>
    <property type="match status" value="1"/>
</dbReference>
<keyword evidence="8" id="KW-1185">Reference proteome</keyword>
<evidence type="ECO:0000256" key="2">
    <source>
        <dbReference type="ARBA" id="ARBA00022771"/>
    </source>
</evidence>
<dbReference type="InParanoid" id="A0A5N4ASR4"/>
<evidence type="ECO:0000259" key="6">
    <source>
        <dbReference type="PROSITE" id="PS50016"/>
    </source>
</evidence>